<evidence type="ECO:0000256" key="3">
    <source>
        <dbReference type="ARBA" id="ARBA00022448"/>
    </source>
</evidence>
<feature type="domain" description="Cyclic nucleotide-binding" evidence="12">
    <location>
        <begin position="459"/>
        <end position="544"/>
    </location>
</feature>
<dbReference type="InterPro" id="IPR005821">
    <property type="entry name" value="Ion_trans_dom"/>
</dbReference>
<dbReference type="SMART" id="SM00100">
    <property type="entry name" value="cNMP"/>
    <property type="match status" value="1"/>
</dbReference>
<reference evidence="13" key="2">
    <citation type="submission" date="2021-01" db="UniProtKB">
        <authorList>
            <consortium name="EnsemblPlants"/>
        </authorList>
    </citation>
    <scope>IDENTIFICATION</scope>
</reference>
<comment type="similarity">
    <text evidence="2">Belongs to the cyclic nucleotide-gated cation channel (TC 1.A.1.5) family.</text>
</comment>
<dbReference type="InterPro" id="IPR000595">
    <property type="entry name" value="cNMP-bd_dom"/>
</dbReference>
<evidence type="ECO:0000256" key="7">
    <source>
        <dbReference type="ARBA" id="ARBA00023136"/>
    </source>
</evidence>
<keyword evidence="7 11" id="KW-0472">Membrane</keyword>
<dbReference type="EMBL" id="LRBV02000011">
    <property type="status" value="NOT_ANNOTATED_CDS"/>
    <property type="molecule type" value="Genomic_DNA"/>
</dbReference>
<accession>A0A7N2MW04</accession>
<evidence type="ECO:0000256" key="9">
    <source>
        <dbReference type="ARBA" id="ARBA00023303"/>
    </source>
</evidence>
<dbReference type="InterPro" id="IPR018490">
    <property type="entry name" value="cNMP-bd_dom_sf"/>
</dbReference>
<dbReference type="Gramene" id="QL11p006740:mrna">
    <property type="protein sequence ID" value="QL11p006740:mrna"/>
    <property type="gene ID" value="QL11p006740"/>
</dbReference>
<dbReference type="AlphaFoldDB" id="A0A7N2MW04"/>
<evidence type="ECO:0000256" key="5">
    <source>
        <dbReference type="ARBA" id="ARBA00022989"/>
    </source>
</evidence>
<dbReference type="EnsemblPlants" id="QL11p006740:mrna">
    <property type="protein sequence ID" value="QL11p006740:mrna"/>
    <property type="gene ID" value="QL11p006740"/>
</dbReference>
<dbReference type="PANTHER" id="PTHR45651">
    <property type="entry name" value="CYCLIC NUCLEOTIDE-GATED ION CHANNEL 15-RELATED-RELATED"/>
    <property type="match status" value="1"/>
</dbReference>
<dbReference type="Gene3D" id="1.10.287.70">
    <property type="match status" value="1"/>
</dbReference>
<evidence type="ECO:0000256" key="8">
    <source>
        <dbReference type="ARBA" id="ARBA00023286"/>
    </source>
</evidence>
<dbReference type="SUPFAM" id="SSF51206">
    <property type="entry name" value="cAMP-binding domain-like"/>
    <property type="match status" value="1"/>
</dbReference>
<proteinExistence type="inferred from homology"/>
<keyword evidence="14" id="KW-1185">Reference proteome</keyword>
<keyword evidence="5 11" id="KW-1133">Transmembrane helix</keyword>
<protein>
    <recommendedName>
        <fullName evidence="12">Cyclic nucleotide-binding domain-containing protein</fullName>
    </recommendedName>
</protein>
<evidence type="ECO:0000313" key="13">
    <source>
        <dbReference type="EnsemblPlants" id="QL11p006740:mrna"/>
    </source>
</evidence>
<evidence type="ECO:0000259" key="12">
    <source>
        <dbReference type="PROSITE" id="PS50042"/>
    </source>
</evidence>
<keyword evidence="4 11" id="KW-0812">Transmembrane</keyword>
<dbReference type="GO" id="GO:0005216">
    <property type="term" value="F:monoatomic ion channel activity"/>
    <property type="evidence" value="ECO:0007669"/>
    <property type="project" value="InterPro"/>
</dbReference>
<name>A0A7N2MW04_QUELO</name>
<dbReference type="SUPFAM" id="SSF81324">
    <property type="entry name" value="Voltage-gated potassium channels"/>
    <property type="match status" value="1"/>
</dbReference>
<dbReference type="CDD" id="cd00038">
    <property type="entry name" value="CAP_ED"/>
    <property type="match status" value="1"/>
</dbReference>
<dbReference type="InterPro" id="IPR014710">
    <property type="entry name" value="RmlC-like_jellyroll"/>
</dbReference>
<evidence type="ECO:0000256" key="2">
    <source>
        <dbReference type="ARBA" id="ARBA00010486"/>
    </source>
</evidence>
<keyword evidence="8" id="KW-1071">Ligand-gated ion channel</keyword>
<evidence type="ECO:0000256" key="10">
    <source>
        <dbReference type="SAM" id="MobiDB-lite"/>
    </source>
</evidence>
<dbReference type="Gene3D" id="2.60.120.10">
    <property type="entry name" value="Jelly Rolls"/>
    <property type="match status" value="1"/>
</dbReference>
<organism evidence="13 14">
    <name type="scientific">Quercus lobata</name>
    <name type="common">Valley oak</name>
    <dbReference type="NCBI Taxonomy" id="97700"/>
    <lineage>
        <taxon>Eukaryota</taxon>
        <taxon>Viridiplantae</taxon>
        <taxon>Streptophyta</taxon>
        <taxon>Embryophyta</taxon>
        <taxon>Tracheophyta</taxon>
        <taxon>Spermatophyta</taxon>
        <taxon>Magnoliopsida</taxon>
        <taxon>eudicotyledons</taxon>
        <taxon>Gunneridae</taxon>
        <taxon>Pentapetalae</taxon>
        <taxon>rosids</taxon>
        <taxon>fabids</taxon>
        <taxon>Fagales</taxon>
        <taxon>Fagaceae</taxon>
        <taxon>Quercus</taxon>
    </lineage>
</organism>
<dbReference type="PROSITE" id="PS50042">
    <property type="entry name" value="CNMP_BINDING_3"/>
    <property type="match status" value="1"/>
</dbReference>
<dbReference type="OMA" id="THCDANT"/>
<feature type="region of interest" description="Disordered" evidence="10">
    <location>
        <begin position="605"/>
        <end position="626"/>
    </location>
</feature>
<evidence type="ECO:0000256" key="4">
    <source>
        <dbReference type="ARBA" id="ARBA00022692"/>
    </source>
</evidence>
<feature type="transmembrane region" description="Helical" evidence="11">
    <location>
        <begin position="53"/>
        <end position="76"/>
    </location>
</feature>
<comment type="subcellular location">
    <subcellularLocation>
        <location evidence="1">Membrane</location>
        <topology evidence="1">Multi-pass membrane protein</topology>
    </subcellularLocation>
</comment>
<dbReference type="PANTHER" id="PTHR45651:SF68">
    <property type="entry name" value="ION TRANSPORT DOMAIN-CONTAINING PROTEIN"/>
    <property type="match status" value="1"/>
</dbReference>
<feature type="transmembrane region" description="Helical" evidence="11">
    <location>
        <begin position="140"/>
        <end position="163"/>
    </location>
</feature>
<dbReference type="Proteomes" id="UP000594261">
    <property type="component" value="Chromosome 11"/>
</dbReference>
<feature type="transmembrane region" description="Helical" evidence="11">
    <location>
        <begin position="88"/>
        <end position="109"/>
    </location>
</feature>
<dbReference type="InParanoid" id="A0A7N2MW04"/>
<dbReference type="Pfam" id="PF00520">
    <property type="entry name" value="Ion_trans"/>
    <property type="match status" value="1"/>
</dbReference>
<dbReference type="GO" id="GO:0016020">
    <property type="term" value="C:membrane"/>
    <property type="evidence" value="ECO:0007669"/>
    <property type="project" value="UniProtKB-SubCell"/>
</dbReference>
<gene>
    <name evidence="13" type="primary">LOC115969421</name>
</gene>
<evidence type="ECO:0000256" key="1">
    <source>
        <dbReference type="ARBA" id="ARBA00004141"/>
    </source>
</evidence>
<evidence type="ECO:0000313" key="14">
    <source>
        <dbReference type="Proteomes" id="UP000594261"/>
    </source>
</evidence>
<evidence type="ECO:0000256" key="6">
    <source>
        <dbReference type="ARBA" id="ARBA00023065"/>
    </source>
</evidence>
<keyword evidence="9" id="KW-0407">Ion channel</keyword>
<evidence type="ECO:0000256" key="11">
    <source>
        <dbReference type="SAM" id="Phobius"/>
    </source>
</evidence>
<keyword evidence="3" id="KW-0813">Transport</keyword>
<keyword evidence="6" id="KW-0406">Ion transport</keyword>
<feature type="transmembrane region" description="Helical" evidence="11">
    <location>
        <begin position="215"/>
        <end position="236"/>
    </location>
</feature>
<feature type="transmembrane region" description="Helical" evidence="11">
    <location>
        <begin position="333"/>
        <end position="354"/>
    </location>
</feature>
<sequence>MSYFCHQQGNGARNNQDIERQFLKNGGGDSVKETTAQKKILDPRKAFLKRWNVGFVLSCVIAVSLDPLFFYLPVINEEKKCIRLDKKLWITAIVLRSFFDIIYLLHIILQFRTGFIDKKLLKSGKSELNKDAWKIARKYLWPWFLFDIITILPIPQVVTLTIFSEMRGTKSSKKVKFLNSIVLFQYVPRVTQIYLSWKKLITNNKKFDRIVLVKASLNFILYILAGHVLGAFWYFFSTQRLAACWHEACGQNRSRCVGISFDCDHSIGNLSFINDICSLNTENKTSFDFGIFLKALQSGVLESEDFPQKLFYSFWWGMRNLSSLGQNLETSNYIWENCFALGISIFGLVLFLYFMGNLQMYMQWTAKKSIKNWDNVRKKMKSSKRQKQKKIMRSWISQRGFDSTIKTEIMRNIEQRFEEDEDVYVENLIPDLPPELQSNVKHHLCLNLLKNLKFVKDNGLAAKHEQLLLKICDSLKPKFYKEHCYIVQEGDPIDAVFFITEGTVWTCTSSSNGGEDSQHAERLEKNFFGEELLEWVMKPSSADMYNLSKLPIYSKTLKTHTKVEAFALMASDLKQIWHSKLSQFGPEELQSQAASRVQRIWRGHRDHPKTDGAVVESKEPSILQRI</sequence>
<reference evidence="13 14" key="1">
    <citation type="journal article" date="2016" name="G3 (Bethesda)">
        <title>First Draft Assembly and Annotation of the Genome of a California Endemic Oak Quercus lobata Nee (Fagaceae).</title>
        <authorList>
            <person name="Sork V.L."/>
            <person name="Fitz-Gibbon S.T."/>
            <person name="Puiu D."/>
            <person name="Crepeau M."/>
            <person name="Gugger P.F."/>
            <person name="Sherman R."/>
            <person name="Stevens K."/>
            <person name="Langley C.H."/>
            <person name="Pellegrini M."/>
            <person name="Salzberg S.L."/>
        </authorList>
    </citation>
    <scope>NUCLEOTIDE SEQUENCE [LARGE SCALE GENOMIC DNA]</scope>
    <source>
        <strain evidence="13 14">cv. SW786</strain>
    </source>
</reference>